<feature type="domain" description="DUF6545" evidence="2">
    <location>
        <begin position="246"/>
        <end position="381"/>
    </location>
</feature>
<feature type="transmembrane region" description="Helical" evidence="1">
    <location>
        <begin position="35"/>
        <end position="59"/>
    </location>
</feature>
<dbReference type="Pfam" id="PF20182">
    <property type="entry name" value="DUF6545"/>
    <property type="match status" value="1"/>
</dbReference>
<keyword evidence="1" id="KW-1133">Transmembrane helix</keyword>
<dbReference type="InterPro" id="IPR050039">
    <property type="entry name" value="MAB_1171c-like"/>
</dbReference>
<dbReference type="RefSeq" id="WP_209646495.1">
    <property type="nucleotide sequence ID" value="NZ_JAGINW010000001.1"/>
</dbReference>
<proteinExistence type="predicted"/>
<accession>A0ABS4TZF3</accession>
<evidence type="ECO:0000259" key="2">
    <source>
        <dbReference type="Pfam" id="PF20182"/>
    </source>
</evidence>
<organism evidence="3 4">
    <name type="scientific">Kibdelosporangium banguiense</name>
    <dbReference type="NCBI Taxonomy" id="1365924"/>
    <lineage>
        <taxon>Bacteria</taxon>
        <taxon>Bacillati</taxon>
        <taxon>Actinomycetota</taxon>
        <taxon>Actinomycetes</taxon>
        <taxon>Pseudonocardiales</taxon>
        <taxon>Pseudonocardiaceae</taxon>
        <taxon>Kibdelosporangium</taxon>
    </lineage>
</organism>
<feature type="transmembrane region" description="Helical" evidence="1">
    <location>
        <begin position="141"/>
        <end position="157"/>
    </location>
</feature>
<evidence type="ECO:0000256" key="1">
    <source>
        <dbReference type="SAM" id="Phobius"/>
    </source>
</evidence>
<keyword evidence="4" id="KW-1185">Reference proteome</keyword>
<dbReference type="EMBL" id="JAGINW010000001">
    <property type="protein sequence ID" value="MBP2329792.1"/>
    <property type="molecule type" value="Genomic_DNA"/>
</dbReference>
<feature type="transmembrane region" description="Helical" evidence="1">
    <location>
        <begin position="101"/>
        <end position="121"/>
    </location>
</feature>
<dbReference type="InterPro" id="IPR046675">
    <property type="entry name" value="DUF6545"/>
</dbReference>
<evidence type="ECO:0000313" key="3">
    <source>
        <dbReference type="EMBL" id="MBP2329792.1"/>
    </source>
</evidence>
<feature type="transmembrane region" description="Helical" evidence="1">
    <location>
        <begin position="71"/>
        <end position="89"/>
    </location>
</feature>
<sequence length="405" mass="44719">MGELLRHNGPALLACAVIVVRLARHRRHHRTATSTMGWIVLLAIALSLTVKAPLVYQAVSELTGIPNIGRLIDHGCILVAGWGALGILLHINHPEEARQRSLPHAVWIALAFTGMCVLFAFTRTPVDDVRFAGRYGRTPGVLEYWLVYLAGMLPAFLNSARLAARYAGMATDSAVRLGLRLISIGVLCSVAYHIHKGLFFAARRFGIHYPKALSMPLDRYLTLAAAILVLIGVTLPNWRSPDVFGACRKLLRLRPLWLALYRVNPRIALVPPRPLVLELLNLRDLELRLYRRVVEIRDGRLALREHIDPRVAEAARAEAAGRGLAGQKLDALVEATTLYSAMQAARAGNDPPSDPSPVAVSGGHDLAGDIAFLDEVALAYRFVSRKHRRCELRERLQDMARTGRS</sequence>
<comment type="caution">
    <text evidence="3">The sequence shown here is derived from an EMBL/GenBank/DDBJ whole genome shotgun (WGS) entry which is preliminary data.</text>
</comment>
<keyword evidence="1" id="KW-0472">Membrane</keyword>
<dbReference type="Proteomes" id="UP001519332">
    <property type="component" value="Unassembled WGS sequence"/>
</dbReference>
<keyword evidence="1" id="KW-0812">Transmembrane</keyword>
<protein>
    <recommendedName>
        <fullName evidence="2">DUF6545 domain-containing protein</fullName>
    </recommendedName>
</protein>
<feature type="transmembrane region" description="Helical" evidence="1">
    <location>
        <begin position="177"/>
        <end position="195"/>
    </location>
</feature>
<name>A0ABS4TZF3_9PSEU</name>
<evidence type="ECO:0000313" key="4">
    <source>
        <dbReference type="Proteomes" id="UP001519332"/>
    </source>
</evidence>
<gene>
    <name evidence="3" type="ORF">JOF56_010177</name>
</gene>
<feature type="transmembrane region" description="Helical" evidence="1">
    <location>
        <begin position="220"/>
        <end position="238"/>
    </location>
</feature>
<reference evidence="3 4" key="1">
    <citation type="submission" date="2021-03" db="EMBL/GenBank/DDBJ databases">
        <title>Sequencing the genomes of 1000 actinobacteria strains.</title>
        <authorList>
            <person name="Klenk H.-P."/>
        </authorList>
    </citation>
    <scope>NUCLEOTIDE SEQUENCE [LARGE SCALE GENOMIC DNA]</scope>
    <source>
        <strain evidence="3 4">DSM 46670</strain>
    </source>
</reference>
<dbReference type="NCBIfam" id="NF042915">
    <property type="entry name" value="MAB_1171c_fam"/>
    <property type="match status" value="1"/>
</dbReference>